<dbReference type="PANTHER" id="PTHR34203:SF15">
    <property type="entry name" value="SLL1173 PROTEIN"/>
    <property type="match status" value="1"/>
</dbReference>
<keyword evidence="2" id="KW-0614">Plasmid</keyword>
<dbReference type="NCBIfam" id="TIGR01444">
    <property type="entry name" value="fkbM_fam"/>
    <property type="match status" value="1"/>
</dbReference>
<proteinExistence type="predicted"/>
<dbReference type="InterPro" id="IPR029063">
    <property type="entry name" value="SAM-dependent_MTases_sf"/>
</dbReference>
<organism evidence="2 3">
    <name type="scientific">Tautonia plasticadhaerens</name>
    <dbReference type="NCBI Taxonomy" id="2527974"/>
    <lineage>
        <taxon>Bacteria</taxon>
        <taxon>Pseudomonadati</taxon>
        <taxon>Planctomycetota</taxon>
        <taxon>Planctomycetia</taxon>
        <taxon>Isosphaerales</taxon>
        <taxon>Isosphaeraceae</taxon>
        <taxon>Tautonia</taxon>
    </lineage>
</organism>
<gene>
    <name evidence="2" type="ORF">ElP_76190</name>
</gene>
<evidence type="ECO:0000313" key="2">
    <source>
        <dbReference type="EMBL" id="QDV39647.1"/>
    </source>
</evidence>
<dbReference type="InterPro" id="IPR052514">
    <property type="entry name" value="SAM-dependent_MTase"/>
</dbReference>
<geneLocation type="plasmid" evidence="3">
    <name>pelp_4</name>
</geneLocation>
<protein>
    <recommendedName>
        <fullName evidence="1">Methyltransferase FkbM domain-containing protein</fullName>
    </recommendedName>
</protein>
<sequence length="312" mass="35277">MSYPRLPFLFLPVMRAELPGWGWLCQKLRLTSPAHNYRWKDAPVVTMRGKWHGYLMELRLSYWSDRLTYFLGRSIELEVPLAMRRLLRPGDLFIDIGANIGMIMLQGSQLVGPSGRVICFEPNPTCLDRLRRLASSNDLETLMVHPMALGSRDDTLKLTVIDDDPGMGTLAGEGIPADRISASYEVPVRRGDDVLAGLDRPPAVIKLDVEGFELEALQGLDQTLASHRPAVLMEYHADSLIRAGASQSKVVAFFEERGYLGYAMSTRRRMRRHRLVLTPISAEETGPTNCDALWIHRDDPRRDRIALLIARR</sequence>
<evidence type="ECO:0000259" key="1">
    <source>
        <dbReference type="Pfam" id="PF05050"/>
    </source>
</evidence>
<dbReference type="RefSeq" id="WP_145279896.1">
    <property type="nucleotide sequence ID" value="NZ_CP036430.1"/>
</dbReference>
<dbReference type="SUPFAM" id="SSF53335">
    <property type="entry name" value="S-adenosyl-L-methionine-dependent methyltransferases"/>
    <property type="match status" value="1"/>
</dbReference>
<feature type="domain" description="Methyltransferase FkbM" evidence="1">
    <location>
        <begin position="95"/>
        <end position="259"/>
    </location>
</feature>
<name>A0A518HFM9_9BACT</name>
<dbReference type="OrthoDB" id="261740at2"/>
<dbReference type="Gene3D" id="3.40.50.150">
    <property type="entry name" value="Vaccinia Virus protein VP39"/>
    <property type="match status" value="1"/>
</dbReference>
<accession>A0A518HFM9</accession>
<reference evidence="2 3" key="1">
    <citation type="submission" date="2019-02" db="EMBL/GenBank/DDBJ databases">
        <title>Deep-cultivation of Planctomycetes and their phenomic and genomic characterization uncovers novel biology.</title>
        <authorList>
            <person name="Wiegand S."/>
            <person name="Jogler M."/>
            <person name="Boedeker C."/>
            <person name="Pinto D."/>
            <person name="Vollmers J."/>
            <person name="Rivas-Marin E."/>
            <person name="Kohn T."/>
            <person name="Peeters S.H."/>
            <person name="Heuer A."/>
            <person name="Rast P."/>
            <person name="Oberbeckmann S."/>
            <person name="Bunk B."/>
            <person name="Jeske O."/>
            <person name="Meyerdierks A."/>
            <person name="Storesund J.E."/>
            <person name="Kallscheuer N."/>
            <person name="Luecker S."/>
            <person name="Lage O.M."/>
            <person name="Pohl T."/>
            <person name="Merkel B.J."/>
            <person name="Hornburger P."/>
            <person name="Mueller R.-W."/>
            <person name="Bruemmer F."/>
            <person name="Labrenz M."/>
            <person name="Spormann A.M."/>
            <person name="Op den Camp H."/>
            <person name="Overmann J."/>
            <person name="Amann R."/>
            <person name="Jetten M.S.M."/>
            <person name="Mascher T."/>
            <person name="Medema M.H."/>
            <person name="Devos D.P."/>
            <person name="Kaster A.-K."/>
            <person name="Ovreas L."/>
            <person name="Rohde M."/>
            <person name="Galperin M.Y."/>
            <person name="Jogler C."/>
        </authorList>
    </citation>
    <scope>NUCLEOTIDE SEQUENCE [LARGE SCALE GENOMIC DNA]</scope>
    <source>
        <strain evidence="2 3">ElP</strain>
        <plasmid evidence="3">pelp_4</plasmid>
    </source>
</reference>
<dbReference type="KEGG" id="tpla:ElP_76190"/>
<dbReference type="AlphaFoldDB" id="A0A518HFM9"/>
<keyword evidence="3" id="KW-1185">Reference proteome</keyword>
<dbReference type="EMBL" id="CP036430">
    <property type="protein sequence ID" value="QDV39647.1"/>
    <property type="molecule type" value="Genomic_DNA"/>
</dbReference>
<dbReference type="PANTHER" id="PTHR34203">
    <property type="entry name" value="METHYLTRANSFERASE, FKBM FAMILY PROTEIN"/>
    <property type="match status" value="1"/>
</dbReference>
<evidence type="ECO:0000313" key="3">
    <source>
        <dbReference type="Proteomes" id="UP000317835"/>
    </source>
</evidence>
<dbReference type="InterPro" id="IPR006342">
    <property type="entry name" value="FkbM_mtfrase"/>
</dbReference>
<dbReference type="Proteomes" id="UP000317835">
    <property type="component" value="Plasmid pElP_4"/>
</dbReference>
<dbReference type="Pfam" id="PF05050">
    <property type="entry name" value="Methyltransf_21"/>
    <property type="match status" value="1"/>
</dbReference>